<sequence>MIDKPKKYWKLFTSTFFLSSFTFGGGYVIIPLMKRKFVDDLKWLEEEDMLNMAAIAQSSPGAVAVNASILLGYRVAGVVGAGISILGTVLPPLLLLSVLSLFYTAFRSNPIVSAVLGGMQAGVAAVIADVVISMGGNIIKEKKLLYLLIMAGAFLATYLFHINVMYIILVCGALGAIQTLIAHRQNKKKESVRP</sequence>
<evidence type="ECO:0000256" key="1">
    <source>
        <dbReference type="ARBA" id="ARBA00004651"/>
    </source>
</evidence>
<evidence type="ECO:0000313" key="8">
    <source>
        <dbReference type="EMBL" id="MBU9737902.1"/>
    </source>
</evidence>
<reference evidence="8" key="1">
    <citation type="submission" date="2021-06" db="EMBL/GenBank/DDBJ databases">
        <title>Description of novel taxa of the family Lachnospiraceae.</title>
        <authorList>
            <person name="Chaplin A.V."/>
            <person name="Sokolova S.R."/>
            <person name="Pikina A.P."/>
            <person name="Korzhanova M."/>
            <person name="Belova V."/>
            <person name="Korostin D."/>
            <person name="Efimov B.A."/>
        </authorList>
    </citation>
    <scope>NUCLEOTIDE SEQUENCE</scope>
    <source>
        <strain evidence="8">ASD5720</strain>
    </source>
</reference>
<dbReference type="InterPro" id="IPR003370">
    <property type="entry name" value="Chromate_transpt"/>
</dbReference>
<dbReference type="AlphaFoldDB" id="A0A949K870"/>
<gene>
    <name evidence="8" type="ORF">KTH89_15265</name>
</gene>
<feature type="transmembrane region" description="Helical" evidence="7">
    <location>
        <begin position="144"/>
        <end position="160"/>
    </location>
</feature>
<proteinExistence type="inferred from homology"/>
<keyword evidence="5 7" id="KW-1133">Transmembrane helix</keyword>
<accession>A0A949K870</accession>
<name>A0A949K870_9FIRM</name>
<dbReference type="GO" id="GO:0015109">
    <property type="term" value="F:chromate transmembrane transporter activity"/>
    <property type="evidence" value="ECO:0007669"/>
    <property type="project" value="InterPro"/>
</dbReference>
<dbReference type="GO" id="GO:0005886">
    <property type="term" value="C:plasma membrane"/>
    <property type="evidence" value="ECO:0007669"/>
    <property type="project" value="UniProtKB-SubCell"/>
</dbReference>
<evidence type="ECO:0000313" key="9">
    <source>
        <dbReference type="Proteomes" id="UP000712157"/>
    </source>
</evidence>
<dbReference type="Pfam" id="PF02417">
    <property type="entry name" value="Chromate_transp"/>
    <property type="match status" value="1"/>
</dbReference>
<feature type="transmembrane region" description="Helical" evidence="7">
    <location>
        <begin position="111"/>
        <end position="132"/>
    </location>
</feature>
<evidence type="ECO:0000256" key="7">
    <source>
        <dbReference type="SAM" id="Phobius"/>
    </source>
</evidence>
<keyword evidence="3" id="KW-1003">Cell membrane</keyword>
<protein>
    <submittedName>
        <fullName evidence="8">Chromate transporter</fullName>
    </submittedName>
</protein>
<evidence type="ECO:0000256" key="5">
    <source>
        <dbReference type="ARBA" id="ARBA00022989"/>
    </source>
</evidence>
<feature type="transmembrane region" description="Helical" evidence="7">
    <location>
        <begin position="85"/>
        <end position="105"/>
    </location>
</feature>
<feature type="transmembrane region" description="Helical" evidence="7">
    <location>
        <begin position="166"/>
        <end position="183"/>
    </location>
</feature>
<dbReference type="PANTHER" id="PTHR43663:SF1">
    <property type="entry name" value="CHROMATE TRANSPORTER"/>
    <property type="match status" value="1"/>
</dbReference>
<keyword evidence="4 7" id="KW-0812">Transmembrane</keyword>
<dbReference type="InterPro" id="IPR052518">
    <property type="entry name" value="CHR_Transporter"/>
</dbReference>
<feature type="transmembrane region" description="Helical" evidence="7">
    <location>
        <begin position="12"/>
        <end position="30"/>
    </location>
</feature>
<evidence type="ECO:0000256" key="4">
    <source>
        <dbReference type="ARBA" id="ARBA00022692"/>
    </source>
</evidence>
<dbReference type="RefSeq" id="WP_158346503.1">
    <property type="nucleotide sequence ID" value="NZ_JAHQCW010000026.1"/>
</dbReference>
<dbReference type="PANTHER" id="PTHR43663">
    <property type="entry name" value="CHROMATE TRANSPORT PROTEIN-RELATED"/>
    <property type="match status" value="1"/>
</dbReference>
<keyword evidence="9" id="KW-1185">Reference proteome</keyword>
<feature type="transmembrane region" description="Helical" evidence="7">
    <location>
        <begin position="50"/>
        <end position="73"/>
    </location>
</feature>
<dbReference type="Proteomes" id="UP000712157">
    <property type="component" value="Unassembled WGS sequence"/>
</dbReference>
<comment type="subcellular location">
    <subcellularLocation>
        <location evidence="1">Cell membrane</location>
        <topology evidence="1">Multi-pass membrane protein</topology>
    </subcellularLocation>
</comment>
<evidence type="ECO:0000256" key="6">
    <source>
        <dbReference type="ARBA" id="ARBA00023136"/>
    </source>
</evidence>
<comment type="caution">
    <text evidence="8">The sequence shown here is derived from an EMBL/GenBank/DDBJ whole genome shotgun (WGS) entry which is preliminary data.</text>
</comment>
<comment type="similarity">
    <text evidence="2">Belongs to the chromate ion transporter (CHR) (TC 2.A.51) family.</text>
</comment>
<keyword evidence="6 7" id="KW-0472">Membrane</keyword>
<evidence type="ECO:0000256" key="3">
    <source>
        <dbReference type="ARBA" id="ARBA00022475"/>
    </source>
</evidence>
<evidence type="ECO:0000256" key="2">
    <source>
        <dbReference type="ARBA" id="ARBA00005262"/>
    </source>
</evidence>
<organism evidence="8 9">
    <name type="scientific">Diplocloster agilis</name>
    <dbReference type="NCBI Taxonomy" id="2850323"/>
    <lineage>
        <taxon>Bacteria</taxon>
        <taxon>Bacillati</taxon>
        <taxon>Bacillota</taxon>
        <taxon>Clostridia</taxon>
        <taxon>Lachnospirales</taxon>
        <taxon>Lachnospiraceae</taxon>
        <taxon>Diplocloster</taxon>
    </lineage>
</organism>
<dbReference type="EMBL" id="JAHQCW010000026">
    <property type="protein sequence ID" value="MBU9737902.1"/>
    <property type="molecule type" value="Genomic_DNA"/>
</dbReference>